<keyword evidence="2" id="KW-1185">Reference proteome</keyword>
<organism evidence="1 2">
    <name type="scientific">Durusdinium trenchii</name>
    <dbReference type="NCBI Taxonomy" id="1381693"/>
    <lineage>
        <taxon>Eukaryota</taxon>
        <taxon>Sar</taxon>
        <taxon>Alveolata</taxon>
        <taxon>Dinophyceae</taxon>
        <taxon>Suessiales</taxon>
        <taxon>Symbiodiniaceae</taxon>
        <taxon>Durusdinium</taxon>
    </lineage>
</organism>
<dbReference type="EMBL" id="CAXAMN010005014">
    <property type="protein sequence ID" value="CAK9011941.1"/>
    <property type="molecule type" value="Genomic_DNA"/>
</dbReference>
<gene>
    <name evidence="1" type="ORF">CCMP2556_LOCUS10660</name>
</gene>
<accession>A0ABP0JC65</accession>
<dbReference type="Proteomes" id="UP001642484">
    <property type="component" value="Unassembled WGS sequence"/>
</dbReference>
<comment type="caution">
    <text evidence="1">The sequence shown here is derived from an EMBL/GenBank/DDBJ whole genome shotgun (WGS) entry which is preliminary data.</text>
</comment>
<protein>
    <recommendedName>
        <fullName evidence="3">PDZ domain-containing protein</fullName>
    </recommendedName>
</protein>
<name>A0ABP0JC65_9DINO</name>
<evidence type="ECO:0008006" key="3">
    <source>
        <dbReference type="Google" id="ProtNLM"/>
    </source>
</evidence>
<evidence type="ECO:0000313" key="2">
    <source>
        <dbReference type="Proteomes" id="UP001642484"/>
    </source>
</evidence>
<proteinExistence type="predicted"/>
<sequence length="187" mass="20952">MSFYHWLAATCHISFIPLRQSMDPVCLGRVLDQATFIRSPTEFTIILDRRNNEGLGVDAAPEKVGTLEIKSVTPGGLVDRWNQAQQPGSREIVRPGMRVVEVNGRFNSAVGLIAACRETEAQRDDPLRWIMGDARPTRGSAGHPLRLQTLRAPHQCRMFDWFLLPTAVTEAALGVHPISERQRLRIC</sequence>
<reference evidence="1 2" key="1">
    <citation type="submission" date="2024-02" db="EMBL/GenBank/DDBJ databases">
        <authorList>
            <person name="Chen Y."/>
            <person name="Shah S."/>
            <person name="Dougan E. K."/>
            <person name="Thang M."/>
            <person name="Chan C."/>
        </authorList>
    </citation>
    <scope>NUCLEOTIDE SEQUENCE [LARGE SCALE GENOMIC DNA]</scope>
</reference>
<evidence type="ECO:0000313" key="1">
    <source>
        <dbReference type="EMBL" id="CAK9011941.1"/>
    </source>
</evidence>